<feature type="transmembrane region" description="Helical" evidence="8">
    <location>
        <begin position="69"/>
        <end position="91"/>
    </location>
</feature>
<feature type="region of interest" description="Disordered" evidence="7">
    <location>
        <begin position="737"/>
        <end position="775"/>
    </location>
</feature>
<evidence type="ECO:0000256" key="4">
    <source>
        <dbReference type="ARBA" id="ARBA00022989"/>
    </source>
</evidence>
<accession>A0ABV1TVB4</accession>
<feature type="transmembrane region" description="Helical" evidence="8">
    <location>
        <begin position="137"/>
        <end position="160"/>
    </location>
</feature>
<dbReference type="Proteomes" id="UP001490365">
    <property type="component" value="Unassembled WGS sequence"/>
</dbReference>
<comment type="caution">
    <text evidence="10">The sequence shown here is derived from an EMBL/GenBank/DDBJ whole genome shotgun (WGS) entry which is preliminary data.</text>
</comment>
<proteinExistence type="inferred from homology"/>
<evidence type="ECO:0000313" key="10">
    <source>
        <dbReference type="EMBL" id="MER6273971.1"/>
    </source>
</evidence>
<evidence type="ECO:0000256" key="8">
    <source>
        <dbReference type="SAM" id="Phobius"/>
    </source>
</evidence>
<feature type="compositionally biased region" description="Polar residues" evidence="7">
    <location>
        <begin position="765"/>
        <end position="775"/>
    </location>
</feature>
<name>A0ABV1TVB4_9ACTN</name>
<feature type="transmembrane region" description="Helical" evidence="8">
    <location>
        <begin position="409"/>
        <end position="432"/>
    </location>
</feature>
<evidence type="ECO:0000313" key="11">
    <source>
        <dbReference type="Proteomes" id="UP001490365"/>
    </source>
</evidence>
<keyword evidence="3 8" id="KW-0812">Transmembrane</keyword>
<organism evidence="10 11">
    <name type="scientific">Streptomyces sp. 900105755</name>
    <dbReference type="NCBI Taxonomy" id="3154389"/>
    <lineage>
        <taxon>Bacteria</taxon>
        <taxon>Bacillati</taxon>
        <taxon>Actinomycetota</taxon>
        <taxon>Actinomycetes</taxon>
        <taxon>Kitasatosporales</taxon>
        <taxon>Streptomycetaceae</taxon>
        <taxon>Streptomyces</taxon>
    </lineage>
</organism>
<evidence type="ECO:0000259" key="9">
    <source>
        <dbReference type="Pfam" id="PF13515"/>
    </source>
</evidence>
<feature type="domain" description="Integral membrane bound transporter" evidence="9">
    <location>
        <begin position="414"/>
        <end position="540"/>
    </location>
</feature>
<dbReference type="EMBL" id="JBEOZM010000039">
    <property type="protein sequence ID" value="MER6273971.1"/>
    <property type="molecule type" value="Genomic_DNA"/>
</dbReference>
<dbReference type="InterPro" id="IPR049453">
    <property type="entry name" value="Memb_transporter_dom"/>
</dbReference>
<keyword evidence="11" id="KW-1185">Reference proteome</keyword>
<feature type="transmembrane region" description="Helical" evidence="8">
    <location>
        <begin position="452"/>
        <end position="470"/>
    </location>
</feature>
<evidence type="ECO:0000256" key="7">
    <source>
        <dbReference type="SAM" id="MobiDB-lite"/>
    </source>
</evidence>
<evidence type="ECO:0000256" key="5">
    <source>
        <dbReference type="ARBA" id="ARBA00023136"/>
    </source>
</evidence>
<comment type="subcellular location">
    <subcellularLocation>
        <location evidence="1">Cell membrane</location>
        <topology evidence="1">Multi-pass membrane protein</topology>
    </subcellularLocation>
</comment>
<feature type="transmembrane region" description="Helical" evidence="8">
    <location>
        <begin position="520"/>
        <end position="545"/>
    </location>
</feature>
<evidence type="ECO:0000256" key="6">
    <source>
        <dbReference type="ARBA" id="ARBA00043993"/>
    </source>
</evidence>
<keyword evidence="2" id="KW-1003">Cell membrane</keyword>
<feature type="transmembrane region" description="Helical" evidence="8">
    <location>
        <begin position="477"/>
        <end position="500"/>
    </location>
</feature>
<dbReference type="PANTHER" id="PTHR30509:SF9">
    <property type="entry name" value="MULTIDRUG RESISTANCE PROTEIN MDTO"/>
    <property type="match status" value="1"/>
</dbReference>
<dbReference type="RefSeq" id="WP_351962205.1">
    <property type="nucleotide sequence ID" value="NZ_JBEOZM010000039.1"/>
</dbReference>
<reference evidence="10 11" key="1">
    <citation type="submission" date="2024-06" db="EMBL/GenBank/DDBJ databases">
        <title>The Natural Products Discovery Center: Release of the First 8490 Sequenced Strains for Exploring Actinobacteria Biosynthetic Diversity.</title>
        <authorList>
            <person name="Kalkreuter E."/>
            <person name="Kautsar S.A."/>
            <person name="Yang D."/>
            <person name="Bader C.D."/>
            <person name="Teijaro C.N."/>
            <person name="Fluegel L."/>
            <person name="Davis C.M."/>
            <person name="Simpson J.R."/>
            <person name="Lauterbach L."/>
            <person name="Steele A.D."/>
            <person name="Gui C."/>
            <person name="Meng S."/>
            <person name="Li G."/>
            <person name="Viehrig K."/>
            <person name="Ye F."/>
            <person name="Su P."/>
            <person name="Kiefer A.F."/>
            <person name="Nichols A."/>
            <person name="Cepeda A.J."/>
            <person name="Yan W."/>
            <person name="Fan B."/>
            <person name="Jiang Y."/>
            <person name="Adhikari A."/>
            <person name="Zheng C.-J."/>
            <person name="Schuster L."/>
            <person name="Cowan T.M."/>
            <person name="Smanski M.J."/>
            <person name="Chevrette M.G."/>
            <person name="De Carvalho L.P.S."/>
            <person name="Shen B."/>
        </authorList>
    </citation>
    <scope>NUCLEOTIDE SEQUENCE [LARGE SCALE GENOMIC DNA]</scope>
    <source>
        <strain evidence="10 11">NPDC001694</strain>
    </source>
</reference>
<dbReference type="Pfam" id="PF13515">
    <property type="entry name" value="FUSC_2"/>
    <property type="match status" value="1"/>
</dbReference>
<protein>
    <submittedName>
        <fullName evidence="10">FUSC family protein</fullName>
    </submittedName>
</protein>
<gene>
    <name evidence="10" type="ORF">ABT211_42975</name>
</gene>
<keyword evidence="5 8" id="KW-0472">Membrane</keyword>
<keyword evidence="4 8" id="KW-1133">Transmembrane helix</keyword>
<dbReference type="PANTHER" id="PTHR30509">
    <property type="entry name" value="P-HYDROXYBENZOIC ACID EFFLUX PUMP SUBUNIT-RELATED"/>
    <property type="match status" value="1"/>
</dbReference>
<evidence type="ECO:0000256" key="1">
    <source>
        <dbReference type="ARBA" id="ARBA00004651"/>
    </source>
</evidence>
<comment type="similarity">
    <text evidence="6">Belongs to the YccS/YhfK family.</text>
</comment>
<evidence type="ECO:0000256" key="3">
    <source>
        <dbReference type="ARBA" id="ARBA00022692"/>
    </source>
</evidence>
<sequence>MTWLRGKDPDLAATRRAGRTALVMPALFALCHEVLHSPTMASYAAFGSFSMLLLVDYSGPMVERLRAQAALAVAWLVLICLGTLVAPWLWLSVAATVVVGFAVLFAGVVSSVLAGSSTALLLAFVLPVTAPVPLSQLPARLAGAGLAGAVSLPAVALLWPRPVADLLSVPAAAVCRAAAGYLRIRADLPGPDGAGSDAERCRAGAEHTARTGADLRGAFDATTCRPTGLSATSRALVRLVDQLTWLCAVLVDRSDYTAEPPACDPAAHTVRRAAAHVLEAACDLLTDLGGDTGPLRTRESTLRAALASMEHSSTVQVPAEQPGGTSTAEVYGFIATLDVSFRAQELGFAVLQIAENVDTAATAWQRSWPERLLGLEPGALTAPLAAARERAVAHLQPDSVWLHNSLRGAVGLGIAVFLAGVTGVGHSFWVLLGTLSVLRSNALSTGQNAVRAVLGTVGGSVVGAVLLHLLGHHGTALWFVLPVAILCAGIAPAAISFAAGQAAFTVTLVVLFNVGQDPNWHIALLRVQDIVLGCLVSVLVAVFFWPRGARGAVHKALAEAYDASARYLGHAVDYALGHRTPTDPDPQGRVAAAAARRLDDAFRNYLAERGAKPLSLSCATTLVTGVVGLRLAADAVVSLWQGEDLARVQAVRADAHRAVLGSAALVTGWYHDFAASLGDGTAVPDAVPLRPEGAARLVESVRTELSDGQGRATPVAVRIIWTDDHVDAARRLQPALSEAARAQARSQHRRVRKAQPGPTAAPGQGTASSPHGSER</sequence>
<evidence type="ECO:0000256" key="2">
    <source>
        <dbReference type="ARBA" id="ARBA00022475"/>
    </source>
</evidence>
<feature type="transmembrane region" description="Helical" evidence="8">
    <location>
        <begin position="97"/>
        <end position="125"/>
    </location>
</feature>